<dbReference type="EMBL" id="JAODUP010000031">
    <property type="protein sequence ID" value="KAK2167222.1"/>
    <property type="molecule type" value="Genomic_DNA"/>
</dbReference>
<evidence type="ECO:0000256" key="4">
    <source>
        <dbReference type="ARBA" id="ARBA00023136"/>
    </source>
</evidence>
<organism evidence="7 8">
    <name type="scientific">Paralvinella palmiformis</name>
    <dbReference type="NCBI Taxonomy" id="53620"/>
    <lineage>
        <taxon>Eukaryota</taxon>
        <taxon>Metazoa</taxon>
        <taxon>Spiralia</taxon>
        <taxon>Lophotrochozoa</taxon>
        <taxon>Annelida</taxon>
        <taxon>Polychaeta</taxon>
        <taxon>Sedentaria</taxon>
        <taxon>Canalipalpata</taxon>
        <taxon>Terebellida</taxon>
        <taxon>Terebelliformia</taxon>
        <taxon>Alvinellidae</taxon>
        <taxon>Paralvinella</taxon>
    </lineage>
</organism>
<feature type="domain" description="MHD" evidence="6">
    <location>
        <begin position="74"/>
        <end position="333"/>
    </location>
</feature>
<dbReference type="Proteomes" id="UP001208570">
    <property type="component" value="Unassembled WGS sequence"/>
</dbReference>
<protein>
    <recommendedName>
        <fullName evidence="6">MHD domain-containing protein</fullName>
    </recommendedName>
</protein>
<evidence type="ECO:0000256" key="5">
    <source>
        <dbReference type="PIRNR" id="PIRNR005992"/>
    </source>
</evidence>
<sequence>MILVYEILDEMFNDGLLQLTLTDKIKPHVLSVPVVTQSEDNLIPGLFGIERRLAPSDAANKPVIRSKWDEDQRKNEVFVDVIERMNVLIATNGTITRCSVQGQVTMKSFLIGCPEMRMALNEDITVGQEERRKGYGSIIHLDKISFHPCVRTVSDNNILSIQPPDGEFTLINYNLQGDLPHGLPFRIYTYLEDRGSMRDIEVGVKLRCEIPSHCHAVNVTVNLPVPKTTTSISQRLSGTNQTAEFCVMEKKVVWKLRRISGKNEASAHFVLIDAKEHRHSMADLGPVALTFEISGFVTSGLQIRFIRVFDREHSYVPTRWIRYITTADSYVCKL</sequence>
<dbReference type="InterPro" id="IPR036168">
    <property type="entry name" value="AP2_Mu_C_sf"/>
</dbReference>
<dbReference type="GO" id="GO:0016192">
    <property type="term" value="P:vesicle-mediated transport"/>
    <property type="evidence" value="ECO:0007669"/>
    <property type="project" value="InterPro"/>
</dbReference>
<dbReference type="Gene3D" id="2.60.40.1170">
    <property type="entry name" value="Mu homology domain, subdomain B"/>
    <property type="match status" value="2"/>
</dbReference>
<dbReference type="GO" id="GO:0012505">
    <property type="term" value="C:endomembrane system"/>
    <property type="evidence" value="ECO:0007669"/>
    <property type="project" value="UniProtKB-SubCell"/>
</dbReference>
<dbReference type="InterPro" id="IPR028565">
    <property type="entry name" value="MHD"/>
</dbReference>
<dbReference type="PIRSF" id="PIRSF005992">
    <property type="entry name" value="Clathrin_mu"/>
    <property type="match status" value="1"/>
</dbReference>
<dbReference type="AlphaFoldDB" id="A0AAD9K9V6"/>
<dbReference type="GO" id="GO:0030131">
    <property type="term" value="C:clathrin adaptor complex"/>
    <property type="evidence" value="ECO:0007669"/>
    <property type="project" value="UniProtKB-UniRule"/>
</dbReference>
<reference evidence="7" key="1">
    <citation type="journal article" date="2023" name="Mol. Biol. Evol.">
        <title>Third-Generation Sequencing Reveals the Adaptive Role of the Epigenome in Three Deep-Sea Polychaetes.</title>
        <authorList>
            <person name="Perez M."/>
            <person name="Aroh O."/>
            <person name="Sun Y."/>
            <person name="Lan Y."/>
            <person name="Juniper S.K."/>
            <person name="Young C.R."/>
            <person name="Angers B."/>
            <person name="Qian P.Y."/>
        </authorList>
    </citation>
    <scope>NUCLEOTIDE SEQUENCE</scope>
    <source>
        <strain evidence="7">P08H-3</strain>
    </source>
</reference>
<dbReference type="InterPro" id="IPR050431">
    <property type="entry name" value="Adaptor_comp_med_subunit"/>
</dbReference>
<keyword evidence="4" id="KW-0472">Membrane</keyword>
<dbReference type="GO" id="GO:0006886">
    <property type="term" value="P:intracellular protein transport"/>
    <property type="evidence" value="ECO:0007669"/>
    <property type="project" value="UniProtKB-UniRule"/>
</dbReference>
<comment type="subcellular location">
    <subcellularLocation>
        <location evidence="1">Endomembrane system</location>
    </subcellularLocation>
</comment>
<proteinExistence type="inferred from homology"/>
<dbReference type="PRINTS" id="PR00314">
    <property type="entry name" value="CLATHRINADPT"/>
</dbReference>
<evidence type="ECO:0000256" key="1">
    <source>
        <dbReference type="ARBA" id="ARBA00004308"/>
    </source>
</evidence>
<keyword evidence="8" id="KW-1185">Reference proteome</keyword>
<dbReference type="InterPro" id="IPR001392">
    <property type="entry name" value="Clathrin_mu"/>
</dbReference>
<evidence type="ECO:0000256" key="2">
    <source>
        <dbReference type="ARBA" id="ARBA00022448"/>
    </source>
</evidence>
<gene>
    <name evidence="7" type="ORF">LSH36_31g08030</name>
</gene>
<evidence type="ECO:0000313" key="8">
    <source>
        <dbReference type="Proteomes" id="UP001208570"/>
    </source>
</evidence>
<comment type="similarity">
    <text evidence="5">Belongs to the adaptor complexes medium subunit family.</text>
</comment>
<dbReference type="Pfam" id="PF00928">
    <property type="entry name" value="Adap_comp_sub"/>
    <property type="match status" value="1"/>
</dbReference>
<evidence type="ECO:0000313" key="7">
    <source>
        <dbReference type="EMBL" id="KAK2167222.1"/>
    </source>
</evidence>
<comment type="caution">
    <text evidence="7">The sequence shown here is derived from an EMBL/GenBank/DDBJ whole genome shotgun (WGS) entry which is preliminary data.</text>
</comment>
<evidence type="ECO:0000256" key="3">
    <source>
        <dbReference type="ARBA" id="ARBA00022927"/>
    </source>
</evidence>
<dbReference type="PROSITE" id="PS51072">
    <property type="entry name" value="MHD"/>
    <property type="match status" value="1"/>
</dbReference>
<name>A0AAD9K9V6_9ANNE</name>
<keyword evidence="2 5" id="KW-0813">Transport</keyword>
<keyword evidence="3 5" id="KW-0653">Protein transport</keyword>
<dbReference type="PANTHER" id="PTHR10529">
    <property type="entry name" value="AP COMPLEX SUBUNIT MU"/>
    <property type="match status" value="1"/>
</dbReference>
<dbReference type="SUPFAM" id="SSF49447">
    <property type="entry name" value="Second domain of Mu2 adaptin subunit (ap50) of ap2 adaptor"/>
    <property type="match status" value="1"/>
</dbReference>
<accession>A0AAD9K9V6</accession>
<evidence type="ECO:0000259" key="6">
    <source>
        <dbReference type="PROSITE" id="PS51072"/>
    </source>
</evidence>